<name>A0A813CGC0_9DINO</name>
<reference evidence="1" key="1">
    <citation type="submission" date="2021-02" db="EMBL/GenBank/DDBJ databases">
        <authorList>
            <person name="Dougan E. K."/>
            <person name="Rhodes N."/>
            <person name="Thang M."/>
            <person name="Chan C."/>
        </authorList>
    </citation>
    <scope>NUCLEOTIDE SEQUENCE</scope>
</reference>
<dbReference type="EMBL" id="CAJNJA010095563">
    <property type="protein sequence ID" value="CAE7942044.1"/>
    <property type="molecule type" value="Genomic_DNA"/>
</dbReference>
<dbReference type="OrthoDB" id="413784at2759"/>
<accession>A0A813CGC0</accession>
<gene>
    <name evidence="1" type="ORF">SNEC2469_LOCUS34505</name>
</gene>
<dbReference type="AlphaFoldDB" id="A0A813CGC0"/>
<evidence type="ECO:0000313" key="1">
    <source>
        <dbReference type="EMBL" id="CAE7942044.1"/>
    </source>
</evidence>
<keyword evidence="2" id="KW-1185">Reference proteome</keyword>
<organism evidence="1 2">
    <name type="scientific">Symbiodinium necroappetens</name>
    <dbReference type="NCBI Taxonomy" id="1628268"/>
    <lineage>
        <taxon>Eukaryota</taxon>
        <taxon>Sar</taxon>
        <taxon>Alveolata</taxon>
        <taxon>Dinophyceae</taxon>
        <taxon>Suessiales</taxon>
        <taxon>Symbiodiniaceae</taxon>
        <taxon>Symbiodinium</taxon>
    </lineage>
</organism>
<sequence>MLRKLFAMRAPKIFITVVLLLSWMEPDLLSNKFQVLDFFAGKGRIARGARYVGMPAAAVDVEYADNARVMDINSDPGYALLSCIWCVQKPDKHGVIRFHGTAELKGTQVYPVAYARRVLDIVEICHVEARQVDHSSSLLDMYISYPWGDLWADADVTSVFNYLR</sequence>
<evidence type="ECO:0000313" key="2">
    <source>
        <dbReference type="Proteomes" id="UP000601435"/>
    </source>
</evidence>
<comment type="caution">
    <text evidence="1">The sequence shown here is derived from an EMBL/GenBank/DDBJ whole genome shotgun (WGS) entry which is preliminary data.</text>
</comment>
<protein>
    <submittedName>
        <fullName evidence="1">Uncharacterized protein</fullName>
    </submittedName>
</protein>
<dbReference type="Proteomes" id="UP000601435">
    <property type="component" value="Unassembled WGS sequence"/>
</dbReference>
<proteinExistence type="predicted"/>
<feature type="non-terminal residue" evidence="1">
    <location>
        <position position="1"/>
    </location>
</feature>